<feature type="compositionally biased region" description="Polar residues" evidence="8">
    <location>
        <begin position="65"/>
        <end position="82"/>
    </location>
</feature>
<dbReference type="Pfam" id="PF13677">
    <property type="entry name" value="MotB_plug"/>
    <property type="match status" value="1"/>
</dbReference>
<evidence type="ECO:0000256" key="9">
    <source>
        <dbReference type="SAM" id="Phobius"/>
    </source>
</evidence>
<evidence type="ECO:0000256" key="8">
    <source>
        <dbReference type="SAM" id="MobiDB-lite"/>
    </source>
</evidence>
<comment type="similarity">
    <text evidence="2">Belongs to the MotB family.</text>
</comment>
<dbReference type="Proteomes" id="UP001595733">
    <property type="component" value="Unassembled WGS sequence"/>
</dbReference>
<keyword evidence="11" id="KW-0282">Flagellum</keyword>
<dbReference type="EMBL" id="JBHSEF010000022">
    <property type="protein sequence ID" value="MFC4355278.1"/>
    <property type="molecule type" value="Genomic_DNA"/>
</dbReference>
<keyword evidence="11" id="KW-0969">Cilium</keyword>
<keyword evidence="6 7" id="KW-0472">Membrane</keyword>
<evidence type="ECO:0000256" key="5">
    <source>
        <dbReference type="ARBA" id="ARBA00022989"/>
    </source>
</evidence>
<dbReference type="Pfam" id="PF00691">
    <property type="entry name" value="OmpA"/>
    <property type="match status" value="1"/>
</dbReference>
<evidence type="ECO:0000256" key="1">
    <source>
        <dbReference type="ARBA" id="ARBA00004162"/>
    </source>
</evidence>
<evidence type="ECO:0000313" key="12">
    <source>
        <dbReference type="Proteomes" id="UP001595733"/>
    </source>
</evidence>
<dbReference type="PROSITE" id="PS51123">
    <property type="entry name" value="OMPA_2"/>
    <property type="match status" value="1"/>
</dbReference>
<dbReference type="CDD" id="cd07185">
    <property type="entry name" value="OmpA_C-like"/>
    <property type="match status" value="1"/>
</dbReference>
<name>A0ABV8UXK8_9BACL</name>
<dbReference type="SUPFAM" id="SSF103088">
    <property type="entry name" value="OmpA-like"/>
    <property type="match status" value="1"/>
</dbReference>
<keyword evidence="11" id="KW-0966">Cell projection</keyword>
<reference evidence="12" key="1">
    <citation type="journal article" date="2019" name="Int. J. Syst. Evol. Microbiol.">
        <title>The Global Catalogue of Microorganisms (GCM) 10K type strain sequencing project: providing services to taxonomists for standard genome sequencing and annotation.</title>
        <authorList>
            <consortium name="The Broad Institute Genomics Platform"/>
            <consortium name="The Broad Institute Genome Sequencing Center for Infectious Disease"/>
            <person name="Wu L."/>
            <person name="Ma J."/>
        </authorList>
    </citation>
    <scope>NUCLEOTIDE SEQUENCE [LARGE SCALE GENOMIC DNA]</scope>
    <source>
        <strain evidence="12">CCUG 50353</strain>
    </source>
</reference>
<dbReference type="RefSeq" id="WP_378141701.1">
    <property type="nucleotide sequence ID" value="NZ_JBHSEF010000022.1"/>
</dbReference>
<evidence type="ECO:0000256" key="3">
    <source>
        <dbReference type="ARBA" id="ARBA00022475"/>
    </source>
</evidence>
<dbReference type="Gene3D" id="3.30.1330.60">
    <property type="entry name" value="OmpA-like domain"/>
    <property type="match status" value="1"/>
</dbReference>
<evidence type="ECO:0000256" key="2">
    <source>
        <dbReference type="ARBA" id="ARBA00008914"/>
    </source>
</evidence>
<protein>
    <submittedName>
        <fullName evidence="11">Flagellar motor protein MotB</fullName>
    </submittedName>
</protein>
<accession>A0ABV8UXK8</accession>
<proteinExistence type="inferred from homology"/>
<dbReference type="InterPro" id="IPR006665">
    <property type="entry name" value="OmpA-like"/>
</dbReference>
<evidence type="ECO:0000256" key="6">
    <source>
        <dbReference type="ARBA" id="ARBA00023136"/>
    </source>
</evidence>
<comment type="caution">
    <text evidence="11">The sequence shown here is derived from an EMBL/GenBank/DDBJ whole genome shotgun (WGS) entry which is preliminary data.</text>
</comment>
<keyword evidence="4 9" id="KW-0812">Transmembrane</keyword>
<feature type="compositionally biased region" description="Acidic residues" evidence="8">
    <location>
        <begin position="90"/>
        <end position="99"/>
    </location>
</feature>
<dbReference type="InterPro" id="IPR050330">
    <property type="entry name" value="Bact_OuterMem_StrucFunc"/>
</dbReference>
<organism evidence="11 12">
    <name type="scientific">Chryseomicrobium palamuruense</name>
    <dbReference type="NCBI Taxonomy" id="682973"/>
    <lineage>
        <taxon>Bacteria</taxon>
        <taxon>Bacillati</taxon>
        <taxon>Bacillota</taxon>
        <taxon>Bacilli</taxon>
        <taxon>Bacillales</taxon>
        <taxon>Caryophanaceae</taxon>
        <taxon>Chryseomicrobium</taxon>
    </lineage>
</organism>
<feature type="domain" description="OmpA-like" evidence="10">
    <location>
        <begin position="152"/>
        <end position="274"/>
    </location>
</feature>
<evidence type="ECO:0000313" key="11">
    <source>
        <dbReference type="EMBL" id="MFC4355278.1"/>
    </source>
</evidence>
<dbReference type="PANTHER" id="PTHR30329:SF21">
    <property type="entry name" value="LIPOPROTEIN YIAD-RELATED"/>
    <property type="match status" value="1"/>
</dbReference>
<feature type="transmembrane region" description="Helical" evidence="9">
    <location>
        <begin position="20"/>
        <end position="39"/>
    </location>
</feature>
<keyword evidence="3" id="KW-1003">Cell membrane</keyword>
<feature type="region of interest" description="Disordered" evidence="8">
    <location>
        <begin position="64"/>
        <end position="110"/>
    </location>
</feature>
<dbReference type="InterPro" id="IPR036737">
    <property type="entry name" value="OmpA-like_sf"/>
</dbReference>
<dbReference type="InterPro" id="IPR025713">
    <property type="entry name" value="MotB-like_N_dom"/>
</dbReference>
<dbReference type="PANTHER" id="PTHR30329">
    <property type="entry name" value="STATOR ELEMENT OF FLAGELLAR MOTOR COMPLEX"/>
    <property type="match status" value="1"/>
</dbReference>
<gene>
    <name evidence="11" type="ORF">ACFO0S_09490</name>
</gene>
<comment type="subcellular location">
    <subcellularLocation>
        <location evidence="1">Cell membrane</location>
        <topology evidence="1">Single-pass membrane protein</topology>
    </subcellularLocation>
</comment>
<keyword evidence="5 9" id="KW-1133">Transmembrane helix</keyword>
<keyword evidence="12" id="KW-1185">Reference proteome</keyword>
<evidence type="ECO:0000256" key="4">
    <source>
        <dbReference type="ARBA" id="ARBA00022692"/>
    </source>
</evidence>
<sequence length="280" mass="31202">MSPLKRKKKHDEHIDESWLIPYADILTLLLALFIVLFAASSIDAQKFQAVADSFAAELDGGTGILDSNSPTDSEDNGTNSELPSIVDQEKDTEETESETEPGAGGDSDIEVDGEQAWTAARDQKELEEMQQAFLNYKEKNNLESRLTTELDEKGLIIKIKEGTLFSSGSADLSEQAEQFAREISLMFETEIPRTIFIEGHTDNVPTNPEKFASNWELSSARAINFMKIILENEELDPRKFSATGYGEYRPIASNDTAEGKSENRRVEILISRIAEEGLEE</sequence>
<evidence type="ECO:0000259" key="10">
    <source>
        <dbReference type="PROSITE" id="PS51123"/>
    </source>
</evidence>
<evidence type="ECO:0000256" key="7">
    <source>
        <dbReference type="PROSITE-ProRule" id="PRU00473"/>
    </source>
</evidence>